<feature type="region of interest" description="Disordered" evidence="1">
    <location>
        <begin position="97"/>
        <end position="118"/>
    </location>
</feature>
<feature type="region of interest" description="Disordered" evidence="1">
    <location>
        <begin position="1"/>
        <end position="81"/>
    </location>
</feature>
<protein>
    <submittedName>
        <fullName evidence="2">Uncharacterized protein</fullName>
    </submittedName>
</protein>
<keyword evidence="3" id="KW-1185">Reference proteome</keyword>
<gene>
    <name evidence="2" type="ORF">HYPSUDRAFT_60221</name>
</gene>
<name>A0A0D2LPU1_HYPSF</name>
<evidence type="ECO:0000256" key="1">
    <source>
        <dbReference type="SAM" id="MobiDB-lite"/>
    </source>
</evidence>
<dbReference type="Proteomes" id="UP000054270">
    <property type="component" value="Unassembled WGS sequence"/>
</dbReference>
<dbReference type="EMBL" id="KN817893">
    <property type="protein sequence ID" value="KJA12803.1"/>
    <property type="molecule type" value="Genomic_DNA"/>
</dbReference>
<evidence type="ECO:0000313" key="3">
    <source>
        <dbReference type="Proteomes" id="UP000054270"/>
    </source>
</evidence>
<accession>A0A0D2LPU1</accession>
<organism evidence="2 3">
    <name type="scientific">Hypholoma sublateritium (strain FD-334 SS-4)</name>
    <dbReference type="NCBI Taxonomy" id="945553"/>
    <lineage>
        <taxon>Eukaryota</taxon>
        <taxon>Fungi</taxon>
        <taxon>Dikarya</taxon>
        <taxon>Basidiomycota</taxon>
        <taxon>Agaricomycotina</taxon>
        <taxon>Agaricomycetes</taxon>
        <taxon>Agaricomycetidae</taxon>
        <taxon>Agaricales</taxon>
        <taxon>Agaricineae</taxon>
        <taxon>Strophariaceae</taxon>
        <taxon>Hypholoma</taxon>
    </lineage>
</organism>
<dbReference type="AlphaFoldDB" id="A0A0D2LPU1"/>
<reference evidence="3" key="1">
    <citation type="submission" date="2014-04" db="EMBL/GenBank/DDBJ databases">
        <title>Evolutionary Origins and Diversification of the Mycorrhizal Mutualists.</title>
        <authorList>
            <consortium name="DOE Joint Genome Institute"/>
            <consortium name="Mycorrhizal Genomics Consortium"/>
            <person name="Kohler A."/>
            <person name="Kuo A."/>
            <person name="Nagy L.G."/>
            <person name="Floudas D."/>
            <person name="Copeland A."/>
            <person name="Barry K.W."/>
            <person name="Cichocki N."/>
            <person name="Veneault-Fourrey C."/>
            <person name="LaButti K."/>
            <person name="Lindquist E.A."/>
            <person name="Lipzen A."/>
            <person name="Lundell T."/>
            <person name="Morin E."/>
            <person name="Murat C."/>
            <person name="Riley R."/>
            <person name="Ohm R."/>
            <person name="Sun H."/>
            <person name="Tunlid A."/>
            <person name="Henrissat B."/>
            <person name="Grigoriev I.V."/>
            <person name="Hibbett D.S."/>
            <person name="Martin F."/>
        </authorList>
    </citation>
    <scope>NUCLEOTIDE SEQUENCE [LARGE SCALE GENOMIC DNA]</scope>
    <source>
        <strain evidence="3">FD-334 SS-4</strain>
    </source>
</reference>
<feature type="compositionally biased region" description="Polar residues" evidence="1">
    <location>
        <begin position="35"/>
        <end position="52"/>
    </location>
</feature>
<proteinExistence type="predicted"/>
<evidence type="ECO:0000313" key="2">
    <source>
        <dbReference type="EMBL" id="KJA12803.1"/>
    </source>
</evidence>
<sequence>MPPNETYESDARGSSPCSPLVMPSPSFSGDLLDFFNQQNNPHLSEYSTSRSLRSPLERPCLSTPSHSEADASLPPIPHPEGPALSVLFQSGSSAFADVSPSLEDSQGGLGRSNNRPLSDKPDLSFESIVCNLADEVLSLSKIHSSPIESPKEPALREALEQELSALGDAGDAVGLRQCVVLTEMGYHLNEVAARLRLYNNDTAILTSIADKIKQVEAVAQSQHISIASTATRRHSFISRRKPPFLQRNMFLLLHLQPILDSTKTLRQKAAAFVVDQASFPWMQLRPQSNTC</sequence>